<feature type="domain" description="DUF4384" evidence="3">
    <location>
        <begin position="61"/>
        <end position="137"/>
    </location>
</feature>
<evidence type="ECO:0000256" key="2">
    <source>
        <dbReference type="SAM" id="SignalP"/>
    </source>
</evidence>
<evidence type="ECO:0000313" key="5">
    <source>
        <dbReference type="Proteomes" id="UP000005317"/>
    </source>
</evidence>
<dbReference type="InterPro" id="IPR025493">
    <property type="entry name" value="DUF4384"/>
</dbReference>
<evidence type="ECO:0000259" key="3">
    <source>
        <dbReference type="Pfam" id="PF14326"/>
    </source>
</evidence>
<proteinExistence type="predicted"/>
<dbReference type="AlphaFoldDB" id="A0A656HLJ4"/>
<evidence type="ECO:0000313" key="4">
    <source>
        <dbReference type="EMBL" id="EIJ35885.1"/>
    </source>
</evidence>
<name>A0A656HLJ4_THINJ</name>
<dbReference type="Pfam" id="PF14326">
    <property type="entry name" value="DUF4384"/>
    <property type="match status" value="1"/>
</dbReference>
<gene>
    <name evidence="4" type="ORF">Thini_3370</name>
</gene>
<dbReference type="OrthoDB" id="9811281at2"/>
<feature type="region of interest" description="Disordered" evidence="1">
    <location>
        <begin position="139"/>
        <end position="170"/>
    </location>
</feature>
<protein>
    <recommendedName>
        <fullName evidence="3">DUF4384 domain-containing protein</fullName>
    </recommendedName>
</protein>
<evidence type="ECO:0000256" key="1">
    <source>
        <dbReference type="SAM" id="MobiDB-lite"/>
    </source>
</evidence>
<accession>A0A656HLJ4</accession>
<reference evidence="5" key="1">
    <citation type="journal article" date="2011" name="Stand. Genomic Sci.">
        <title>Genome sequence of the filamentous, gliding Thiothrix nivea neotype strain (JP2(T)).</title>
        <authorList>
            <person name="Lapidus A."/>
            <person name="Nolan M."/>
            <person name="Lucas S."/>
            <person name="Glavina Del Rio T."/>
            <person name="Tice H."/>
            <person name="Cheng J.F."/>
            <person name="Tapia R."/>
            <person name="Han C."/>
            <person name="Goodwin L."/>
            <person name="Pitluck S."/>
            <person name="Liolios K."/>
            <person name="Pagani I."/>
            <person name="Ivanova N."/>
            <person name="Huntemann M."/>
            <person name="Mavromatis K."/>
            <person name="Mikhailova N."/>
            <person name="Pati A."/>
            <person name="Chen A."/>
            <person name="Palaniappan K."/>
            <person name="Land M."/>
            <person name="Brambilla E.M."/>
            <person name="Rohde M."/>
            <person name="Abt B."/>
            <person name="Verbarg S."/>
            <person name="Goker M."/>
            <person name="Bristow J."/>
            <person name="Eisen J.A."/>
            <person name="Markowitz V."/>
            <person name="Hugenholtz P."/>
            <person name="Kyrpides N.C."/>
            <person name="Klenk H.P."/>
            <person name="Woyke T."/>
        </authorList>
    </citation>
    <scope>NUCLEOTIDE SEQUENCE [LARGE SCALE GENOMIC DNA]</scope>
    <source>
        <strain evidence="5">ATCC 35100 / DSM 5205 / JP2</strain>
    </source>
</reference>
<dbReference type="EMBL" id="JH651384">
    <property type="protein sequence ID" value="EIJ35885.1"/>
    <property type="molecule type" value="Genomic_DNA"/>
</dbReference>
<organism evidence="4 5">
    <name type="scientific">Thiothrix nivea (strain ATCC 35100 / DSM 5205 / JP2)</name>
    <dbReference type="NCBI Taxonomy" id="870187"/>
    <lineage>
        <taxon>Bacteria</taxon>
        <taxon>Pseudomonadati</taxon>
        <taxon>Pseudomonadota</taxon>
        <taxon>Gammaproteobacteria</taxon>
        <taxon>Thiotrichales</taxon>
        <taxon>Thiotrichaceae</taxon>
        <taxon>Thiothrix</taxon>
    </lineage>
</organism>
<feature type="chain" id="PRO_5025070416" description="DUF4384 domain-containing protein" evidence="2">
    <location>
        <begin position="24"/>
        <end position="183"/>
    </location>
</feature>
<dbReference type="Proteomes" id="UP000005317">
    <property type="component" value="Unassembled WGS sequence"/>
</dbReference>
<feature type="signal peptide" evidence="2">
    <location>
        <begin position="1"/>
        <end position="23"/>
    </location>
</feature>
<keyword evidence="2" id="KW-0732">Signal</keyword>
<keyword evidence="5" id="KW-1185">Reference proteome</keyword>
<sequence length="183" mass="19311" precursor="true">MRKCVAKGLVGIVIAMIYSGAVADGASSKGGGEPIVGCALTMTKDATGSGLSIKANTDSDSYKKGDFLTLTVTPTEDAYITVIDQGSGETDRNFKLFSDEEVKGNETYTFPPPGAGRLQISGSTGNNLFEVIASKVPLAEAGQTEPKQEERKSKDVNLVPDAEAAEPEPVVTRCTLSFEIREK</sequence>
<feature type="compositionally biased region" description="Basic and acidic residues" evidence="1">
    <location>
        <begin position="146"/>
        <end position="155"/>
    </location>
</feature>